<dbReference type="PANTHER" id="PTHR40124">
    <property type="match status" value="1"/>
</dbReference>
<comment type="caution">
    <text evidence="2">The sequence shown here is derived from an EMBL/GenBank/DDBJ whole genome shotgun (WGS) entry which is preliminary data.</text>
</comment>
<dbReference type="Proteomes" id="UP000620124">
    <property type="component" value="Unassembled WGS sequence"/>
</dbReference>
<accession>A0A8H7D9S2</accession>
<gene>
    <name evidence="2" type="ORF">MVEN_00349700</name>
</gene>
<dbReference type="OrthoDB" id="3337916at2759"/>
<dbReference type="Pfam" id="PF21294">
    <property type="entry name" value="Polysacc_lyase_14"/>
    <property type="match status" value="1"/>
</dbReference>
<evidence type="ECO:0000313" key="3">
    <source>
        <dbReference type="Proteomes" id="UP000620124"/>
    </source>
</evidence>
<dbReference type="PANTHER" id="PTHR40124:SF1">
    <property type="entry name" value="DISAGGREGATASE RELATED REPEAT PROTEIN"/>
    <property type="match status" value="1"/>
</dbReference>
<proteinExistence type="predicted"/>
<evidence type="ECO:0000259" key="1">
    <source>
        <dbReference type="Pfam" id="PF21294"/>
    </source>
</evidence>
<dbReference type="EMBL" id="JACAZI010000003">
    <property type="protein sequence ID" value="KAF7364797.1"/>
    <property type="molecule type" value="Genomic_DNA"/>
</dbReference>
<reference evidence="2" key="1">
    <citation type="submission" date="2020-05" db="EMBL/GenBank/DDBJ databases">
        <title>Mycena genomes resolve the evolution of fungal bioluminescence.</title>
        <authorList>
            <person name="Tsai I.J."/>
        </authorList>
    </citation>
    <scope>NUCLEOTIDE SEQUENCE</scope>
    <source>
        <strain evidence="2">CCC161011</strain>
    </source>
</reference>
<keyword evidence="3" id="KW-1185">Reference proteome</keyword>
<dbReference type="InterPro" id="IPR048958">
    <property type="entry name" value="Polysacc_lyase_14"/>
</dbReference>
<sequence length="289" mass="31847">MELSHLIPVDTFRSGFTACLSLVHPQIDPVSLKDSDLGVHKVTSRTHHPLVVPPASEASEADWPAPSLAWEAFYPKGSINPSAPIPGGFGFYLSGPSAFSSKLESGATHVVLSYRMMLQRDWEWVKGGKLPGIFGGEGDFSYACTGGRQDNRCKCFNVRPMWRSKGLGELYTYLPLTPTNRERLLAVPPSSKENSDYGFSVGRGAFNFDIAAGKWVSPSVSCQVEYRELQLWVDGESVINVAGLMLRDSERSRIKGAHFQTFFGGHQDDWASPKDQRAWFADLSGVVIE</sequence>
<name>A0A8H7D9S2_9AGAR</name>
<dbReference type="AlphaFoldDB" id="A0A8H7D9S2"/>
<keyword evidence="2" id="KW-0456">Lyase</keyword>
<protein>
    <submittedName>
        <fullName evidence="2">Polysaccharide lyase family 14 protein</fullName>
    </submittedName>
</protein>
<organism evidence="2 3">
    <name type="scientific">Mycena venus</name>
    <dbReference type="NCBI Taxonomy" id="2733690"/>
    <lineage>
        <taxon>Eukaryota</taxon>
        <taxon>Fungi</taxon>
        <taxon>Dikarya</taxon>
        <taxon>Basidiomycota</taxon>
        <taxon>Agaricomycotina</taxon>
        <taxon>Agaricomycetes</taxon>
        <taxon>Agaricomycetidae</taxon>
        <taxon>Agaricales</taxon>
        <taxon>Marasmiineae</taxon>
        <taxon>Mycenaceae</taxon>
        <taxon>Mycena</taxon>
    </lineage>
</organism>
<feature type="domain" description="Polysaccharide lyase 14" evidence="1">
    <location>
        <begin position="70"/>
        <end position="283"/>
    </location>
</feature>
<evidence type="ECO:0000313" key="2">
    <source>
        <dbReference type="EMBL" id="KAF7364797.1"/>
    </source>
</evidence>
<dbReference type="GO" id="GO:0016829">
    <property type="term" value="F:lyase activity"/>
    <property type="evidence" value="ECO:0007669"/>
    <property type="project" value="UniProtKB-KW"/>
</dbReference>
<dbReference type="Gene3D" id="2.60.120.200">
    <property type="match status" value="1"/>
</dbReference>